<organism evidence="4 5">
    <name type="scientific">Bosea psychrotolerans</name>
    <dbReference type="NCBI Taxonomy" id="1871628"/>
    <lineage>
        <taxon>Bacteria</taxon>
        <taxon>Pseudomonadati</taxon>
        <taxon>Pseudomonadota</taxon>
        <taxon>Alphaproteobacteria</taxon>
        <taxon>Hyphomicrobiales</taxon>
        <taxon>Boseaceae</taxon>
        <taxon>Bosea</taxon>
    </lineage>
</organism>
<protein>
    <submittedName>
        <fullName evidence="4">Capsular polysaccharide transport system permease protein</fullName>
    </submittedName>
</protein>
<comment type="caution">
    <text evidence="4">The sequence shown here is derived from an EMBL/GenBank/DDBJ whole genome shotgun (WGS) entry which is preliminary data.</text>
</comment>
<keyword evidence="3" id="KW-1133">Transmembrane helix</keyword>
<comment type="similarity">
    <text evidence="1">Belongs to the ABC-2 integral membrane protein family.</text>
</comment>
<evidence type="ECO:0000256" key="2">
    <source>
        <dbReference type="ARBA" id="ARBA00022448"/>
    </source>
</evidence>
<dbReference type="PRINTS" id="PR00164">
    <property type="entry name" value="ABC2TRNSPORT"/>
</dbReference>
<feature type="transmembrane region" description="Helical" evidence="3">
    <location>
        <begin position="46"/>
        <end position="68"/>
    </location>
</feature>
<dbReference type="GO" id="GO:0015920">
    <property type="term" value="P:lipopolysaccharide transport"/>
    <property type="evidence" value="ECO:0007669"/>
    <property type="project" value="TreeGrafter"/>
</dbReference>
<dbReference type="RefSeq" id="WP_103717810.1">
    <property type="nucleotide sequence ID" value="NZ_PQFZ01000004.1"/>
</dbReference>
<dbReference type="PANTHER" id="PTHR30413">
    <property type="entry name" value="INNER MEMBRANE TRANSPORT PERMEASE"/>
    <property type="match status" value="1"/>
</dbReference>
<name>A0A2S4MEY5_9HYPH</name>
<evidence type="ECO:0000256" key="1">
    <source>
        <dbReference type="ARBA" id="ARBA00007783"/>
    </source>
</evidence>
<dbReference type="GO" id="GO:0140359">
    <property type="term" value="F:ABC-type transporter activity"/>
    <property type="evidence" value="ECO:0007669"/>
    <property type="project" value="InterPro"/>
</dbReference>
<evidence type="ECO:0000313" key="5">
    <source>
        <dbReference type="Proteomes" id="UP000236919"/>
    </source>
</evidence>
<sequence>MALQGAEPDFAPQRVSFMRSLAIQARTMNALAVRFMVTRYGRENVGFLWVILEPMILCVGVMVIWSFLKGSIEHGVQIVAFAFSSYMPLTLQRHVSSSGVFMLRLSKAILLNHRYITHIDSLTSRMFMEFIGTSAACLVIYTILLAIGLIEPAYDLGTMLIGWLMMGCIATGFACIYAGASECSEVVEKFFQPVQYFLLPVSGTFFMVDWLPSNLHQYITYVPTVNAFEMFRAGLFGPNVTTHYFVLYGFSCGAIMIAVGLLLIEWVQDRVQA</sequence>
<keyword evidence="3" id="KW-0472">Membrane</keyword>
<accession>A0A2S4MEY5</accession>
<keyword evidence="2" id="KW-0813">Transport</keyword>
<dbReference type="OrthoDB" id="8479094at2"/>
<gene>
    <name evidence="4" type="ORF">CYD53_104282</name>
</gene>
<keyword evidence="3" id="KW-0812">Transmembrane</keyword>
<feature type="transmembrane region" description="Helical" evidence="3">
    <location>
        <begin position="245"/>
        <end position="267"/>
    </location>
</feature>
<dbReference type="AlphaFoldDB" id="A0A2S4MEY5"/>
<proteinExistence type="inferred from homology"/>
<dbReference type="InterPro" id="IPR000412">
    <property type="entry name" value="ABC_2_transport"/>
</dbReference>
<dbReference type="PANTHER" id="PTHR30413:SF10">
    <property type="entry name" value="CAPSULE POLYSACCHARIDE EXPORT INNER-MEMBRANE PROTEIN CTRC"/>
    <property type="match status" value="1"/>
</dbReference>
<keyword evidence="5" id="KW-1185">Reference proteome</keyword>
<feature type="transmembrane region" description="Helical" evidence="3">
    <location>
        <begin position="156"/>
        <end position="178"/>
    </location>
</feature>
<evidence type="ECO:0000313" key="4">
    <source>
        <dbReference type="EMBL" id="POR53306.1"/>
    </source>
</evidence>
<evidence type="ECO:0000256" key="3">
    <source>
        <dbReference type="SAM" id="Phobius"/>
    </source>
</evidence>
<reference evidence="4 5" key="1">
    <citation type="submission" date="2018-01" db="EMBL/GenBank/DDBJ databases">
        <title>Genomic Encyclopedia of Type Strains, Phase III (KMG-III): the genomes of soil and plant-associated and newly described type strains.</title>
        <authorList>
            <person name="Whitman W."/>
        </authorList>
    </citation>
    <scope>NUCLEOTIDE SEQUENCE [LARGE SCALE GENOMIC DNA]</scope>
    <source>
        <strain evidence="4 5">1131</strain>
    </source>
</reference>
<dbReference type="GO" id="GO:0043190">
    <property type="term" value="C:ATP-binding cassette (ABC) transporter complex"/>
    <property type="evidence" value="ECO:0007669"/>
    <property type="project" value="InterPro"/>
</dbReference>
<feature type="transmembrane region" description="Helical" evidence="3">
    <location>
        <begin position="190"/>
        <end position="208"/>
    </location>
</feature>
<dbReference type="EMBL" id="PQFZ01000004">
    <property type="protein sequence ID" value="POR53306.1"/>
    <property type="molecule type" value="Genomic_DNA"/>
</dbReference>
<dbReference type="Proteomes" id="UP000236919">
    <property type="component" value="Unassembled WGS sequence"/>
</dbReference>
<feature type="transmembrane region" description="Helical" evidence="3">
    <location>
        <begin position="130"/>
        <end position="150"/>
    </location>
</feature>